<dbReference type="Pfam" id="PF08706">
    <property type="entry name" value="D5_N"/>
    <property type="match status" value="1"/>
</dbReference>
<protein>
    <recommendedName>
        <fullName evidence="4">SF3 helicase domain-containing protein</fullName>
    </recommendedName>
</protein>
<keyword evidence="1" id="KW-0547">Nucleotide-binding</keyword>
<evidence type="ECO:0000259" key="4">
    <source>
        <dbReference type="PROSITE" id="PS51206"/>
    </source>
</evidence>
<dbReference type="RefSeq" id="WP_161690703.1">
    <property type="nucleotide sequence ID" value="NZ_JAAAMQ010000006.1"/>
</dbReference>
<dbReference type="InterPro" id="IPR014015">
    <property type="entry name" value="Helicase_SF3_DNA-vir"/>
</dbReference>
<sequence length="563" mass="64623">MEEKELADQVAKHDTSKQTEAERLADYMTLRRWWQTKGKRIDDDTATYNGMPFDPERSYTWEELTADVKSRLNEKSPHWLVHDIDKSGKLSVWVPDINLFVDDIKERRHIIVVNDTHPDGLYWNGKYWDKFTKQQPLLKVIKGDSIKLLNKYRVFDKVSRQKRSDMIELAQTLIPEPRRQEFNSKELVSFENGTLDLKTMQLHEYCEDDYLTSLLPVKIIESDDGGLVAKYVRYMLGDDAQTLIEWFGYMFFLNDDSLQHIVFIQGQGGNGKSTLLKVLLSAFGIERFGGSISFSQLADKNDSSRYMEQLSGMYANILTESDATISSRGLDILKKIASGDPLTANPKGRDTYSFKVHAKFLISANFNLPPFPDQKEYSRRLVLLSAGAKSTTDMTDTERAKYLENYDKNKLVAELPKFIYYAITQAKQAIERRRLTITDAAKQRTADWLTSDDLLSQFMKEYFVDTQGTNGVTVKYAYDMFKAFLMSEGVPANKVMGVSEFRKSLVGHNVTYTKTAAPANKADAELVDDYAKPSRNRIKGKGIKTNDQQVMTKPDDIYKQWEM</sequence>
<feature type="domain" description="SF3 helicase" evidence="4">
    <location>
        <begin position="238"/>
        <end position="399"/>
    </location>
</feature>
<dbReference type="GO" id="GO:0016787">
    <property type="term" value="F:hydrolase activity"/>
    <property type="evidence" value="ECO:0007669"/>
    <property type="project" value="UniProtKB-KW"/>
</dbReference>
<dbReference type="EMBL" id="JAAAMQ010000006">
    <property type="protein sequence ID" value="NBA11416.1"/>
    <property type="molecule type" value="Genomic_DNA"/>
</dbReference>
<evidence type="ECO:0000256" key="1">
    <source>
        <dbReference type="ARBA" id="ARBA00022741"/>
    </source>
</evidence>
<dbReference type="InterPro" id="IPR051620">
    <property type="entry name" value="ORF904-like_C"/>
</dbReference>
<gene>
    <name evidence="5" type="ORF">GTU77_04210</name>
</gene>
<keyword evidence="3" id="KW-0067">ATP-binding</keyword>
<dbReference type="PANTHER" id="PTHR35372:SF2">
    <property type="entry name" value="SF3 HELICASE DOMAIN-CONTAINING PROTEIN"/>
    <property type="match status" value="1"/>
</dbReference>
<dbReference type="Pfam" id="PF19263">
    <property type="entry name" value="DUF5906"/>
    <property type="match status" value="1"/>
</dbReference>
<dbReference type="PROSITE" id="PS51206">
    <property type="entry name" value="SF3_HELICASE_1"/>
    <property type="match status" value="1"/>
</dbReference>
<dbReference type="InterPro" id="IPR014818">
    <property type="entry name" value="Phage/plasmid_primase_P4_C"/>
</dbReference>
<proteinExistence type="predicted"/>
<dbReference type="Gene3D" id="3.40.50.300">
    <property type="entry name" value="P-loop containing nucleotide triphosphate hydrolases"/>
    <property type="match status" value="1"/>
</dbReference>
<name>A0AAJ3DAL5_WEICO</name>
<evidence type="ECO:0000313" key="6">
    <source>
        <dbReference type="Proteomes" id="UP000719917"/>
    </source>
</evidence>
<dbReference type="GO" id="GO:0005524">
    <property type="term" value="F:ATP binding"/>
    <property type="evidence" value="ECO:0007669"/>
    <property type="project" value="UniProtKB-KW"/>
</dbReference>
<dbReference type="InterPro" id="IPR045455">
    <property type="entry name" value="NrS-1_pol-like_helicase"/>
</dbReference>
<dbReference type="AlphaFoldDB" id="A0AAJ3DAL5"/>
<dbReference type="SUPFAM" id="SSF52540">
    <property type="entry name" value="P-loop containing nucleoside triphosphate hydrolases"/>
    <property type="match status" value="1"/>
</dbReference>
<evidence type="ECO:0000256" key="2">
    <source>
        <dbReference type="ARBA" id="ARBA00022801"/>
    </source>
</evidence>
<comment type="caution">
    <text evidence="5">The sequence shown here is derived from an EMBL/GenBank/DDBJ whole genome shotgun (WGS) entry which is preliminary data.</text>
</comment>
<dbReference type="Proteomes" id="UP000719917">
    <property type="component" value="Unassembled WGS sequence"/>
</dbReference>
<accession>A0AAJ3DAL5</accession>
<organism evidence="5 6">
    <name type="scientific">Weissella confusa</name>
    <name type="common">Lactobacillus confusus</name>
    <dbReference type="NCBI Taxonomy" id="1583"/>
    <lineage>
        <taxon>Bacteria</taxon>
        <taxon>Bacillati</taxon>
        <taxon>Bacillota</taxon>
        <taxon>Bacilli</taxon>
        <taxon>Lactobacillales</taxon>
        <taxon>Lactobacillaceae</taxon>
        <taxon>Weissella</taxon>
    </lineage>
</organism>
<evidence type="ECO:0000313" key="5">
    <source>
        <dbReference type="EMBL" id="NBA11416.1"/>
    </source>
</evidence>
<reference evidence="5" key="1">
    <citation type="submission" date="2020-01" db="EMBL/GenBank/DDBJ databases">
        <title>First Reported Case and Whole Genome of Weissella confusa in an Equid.</title>
        <authorList>
            <person name="Little S.V."/>
            <person name="Lawhon S.D."/>
        </authorList>
    </citation>
    <scope>NUCLEOTIDE SEQUENCE</scope>
    <source>
        <strain evidence="5">718955</strain>
    </source>
</reference>
<keyword evidence="2" id="KW-0378">Hydrolase</keyword>
<dbReference type="InterPro" id="IPR027417">
    <property type="entry name" value="P-loop_NTPase"/>
</dbReference>
<evidence type="ECO:0000256" key="3">
    <source>
        <dbReference type="ARBA" id="ARBA00022840"/>
    </source>
</evidence>
<dbReference type="PANTHER" id="PTHR35372">
    <property type="entry name" value="ATP BINDING PROTEIN-RELATED"/>
    <property type="match status" value="1"/>
</dbReference>